<dbReference type="Proteomes" id="UP000014760">
    <property type="component" value="Unassembled WGS sequence"/>
</dbReference>
<dbReference type="EMBL" id="KB300949">
    <property type="protein sequence ID" value="ELU06147.1"/>
    <property type="molecule type" value="Genomic_DNA"/>
</dbReference>
<dbReference type="PANTHER" id="PTHR34153:SF2">
    <property type="entry name" value="SI:CH211-262H13.3-RELATED"/>
    <property type="match status" value="1"/>
</dbReference>
<sequence>MAGSQKRNHSIEDEEPSPSRKRQALFTGFHGSNYTSNSSGTIVIHPEMGMHPQMPSLIHPNVHNLAHSSAVNDDISASLSSLYMLSQQMIAAQSDTNVKIDSVLSSIQEKEILVIPQTDDPHNISPLHLNLPVHSIEELEVLERRILQKEFKSKLSLHISMIGGGTTKDVINRAMSFVLSHEVAVLFNWKGRSSWKTARSDSSSENKRAFSDLKLCQVIIKAVMTSALRSATAADIEVAMKMWLRNAPDRCGGRQRRALAKKLKETD</sequence>
<evidence type="ECO:0000313" key="4">
    <source>
        <dbReference type="EnsemblMetazoa" id="CapteP227521"/>
    </source>
</evidence>
<dbReference type="InterPro" id="IPR032071">
    <property type="entry name" value="DUF4806"/>
</dbReference>
<proteinExistence type="predicted"/>
<evidence type="ECO:0000256" key="1">
    <source>
        <dbReference type="SAM" id="MobiDB-lite"/>
    </source>
</evidence>
<reference evidence="4" key="3">
    <citation type="submission" date="2015-06" db="UniProtKB">
        <authorList>
            <consortium name="EnsemblMetazoa"/>
        </authorList>
    </citation>
    <scope>IDENTIFICATION</scope>
</reference>
<name>R7UQE3_CAPTE</name>
<protein>
    <recommendedName>
        <fullName evidence="2">DUF4806 domain-containing protein</fullName>
    </recommendedName>
</protein>
<keyword evidence="5" id="KW-1185">Reference proteome</keyword>
<evidence type="ECO:0000313" key="3">
    <source>
        <dbReference type="EMBL" id="ELU06147.1"/>
    </source>
</evidence>
<reference evidence="5" key="1">
    <citation type="submission" date="2012-12" db="EMBL/GenBank/DDBJ databases">
        <authorList>
            <person name="Hellsten U."/>
            <person name="Grimwood J."/>
            <person name="Chapman J.A."/>
            <person name="Shapiro H."/>
            <person name="Aerts A."/>
            <person name="Otillar R.P."/>
            <person name="Terry A.Y."/>
            <person name="Boore J.L."/>
            <person name="Simakov O."/>
            <person name="Marletaz F."/>
            <person name="Cho S.-J."/>
            <person name="Edsinger-Gonzales E."/>
            <person name="Havlak P."/>
            <person name="Kuo D.-H."/>
            <person name="Larsson T."/>
            <person name="Lv J."/>
            <person name="Arendt D."/>
            <person name="Savage R."/>
            <person name="Osoegawa K."/>
            <person name="de Jong P."/>
            <person name="Lindberg D.R."/>
            <person name="Seaver E.C."/>
            <person name="Weisblat D.A."/>
            <person name="Putnam N.H."/>
            <person name="Grigoriev I.V."/>
            <person name="Rokhsar D.S."/>
        </authorList>
    </citation>
    <scope>NUCLEOTIDE SEQUENCE</scope>
    <source>
        <strain evidence="5">I ESC-2004</strain>
    </source>
</reference>
<evidence type="ECO:0000313" key="5">
    <source>
        <dbReference type="Proteomes" id="UP000014760"/>
    </source>
</evidence>
<dbReference type="Pfam" id="PF16064">
    <property type="entry name" value="DUF4806"/>
    <property type="match status" value="1"/>
</dbReference>
<dbReference type="OrthoDB" id="6159834at2759"/>
<reference evidence="3 5" key="2">
    <citation type="journal article" date="2013" name="Nature">
        <title>Insights into bilaterian evolution from three spiralian genomes.</title>
        <authorList>
            <person name="Simakov O."/>
            <person name="Marletaz F."/>
            <person name="Cho S.J."/>
            <person name="Edsinger-Gonzales E."/>
            <person name="Havlak P."/>
            <person name="Hellsten U."/>
            <person name="Kuo D.H."/>
            <person name="Larsson T."/>
            <person name="Lv J."/>
            <person name="Arendt D."/>
            <person name="Savage R."/>
            <person name="Osoegawa K."/>
            <person name="de Jong P."/>
            <person name="Grimwood J."/>
            <person name="Chapman J.A."/>
            <person name="Shapiro H."/>
            <person name="Aerts A."/>
            <person name="Otillar R.P."/>
            <person name="Terry A.Y."/>
            <person name="Boore J.L."/>
            <person name="Grigoriev I.V."/>
            <person name="Lindberg D.R."/>
            <person name="Seaver E.C."/>
            <person name="Weisblat D.A."/>
            <person name="Putnam N.H."/>
            <person name="Rokhsar D.S."/>
        </authorList>
    </citation>
    <scope>NUCLEOTIDE SEQUENCE</scope>
    <source>
        <strain evidence="3 5">I ESC-2004</strain>
    </source>
</reference>
<dbReference type="AlphaFoldDB" id="R7UQE3"/>
<dbReference type="PANTHER" id="PTHR34153">
    <property type="entry name" value="SI:CH211-262H13.3-RELATED-RELATED"/>
    <property type="match status" value="1"/>
</dbReference>
<dbReference type="OMA" id="APDETWD"/>
<organism evidence="3">
    <name type="scientific">Capitella teleta</name>
    <name type="common">Polychaete worm</name>
    <dbReference type="NCBI Taxonomy" id="283909"/>
    <lineage>
        <taxon>Eukaryota</taxon>
        <taxon>Metazoa</taxon>
        <taxon>Spiralia</taxon>
        <taxon>Lophotrochozoa</taxon>
        <taxon>Annelida</taxon>
        <taxon>Polychaeta</taxon>
        <taxon>Sedentaria</taxon>
        <taxon>Scolecida</taxon>
        <taxon>Capitellidae</taxon>
        <taxon>Capitella</taxon>
    </lineage>
</organism>
<evidence type="ECO:0000259" key="2">
    <source>
        <dbReference type="Pfam" id="PF16064"/>
    </source>
</evidence>
<feature type="domain" description="DUF4806" evidence="2">
    <location>
        <begin position="130"/>
        <end position="214"/>
    </location>
</feature>
<dbReference type="EnsemblMetazoa" id="CapteT227521">
    <property type="protein sequence ID" value="CapteP227521"/>
    <property type="gene ID" value="CapteG227521"/>
</dbReference>
<feature type="region of interest" description="Disordered" evidence="1">
    <location>
        <begin position="1"/>
        <end position="21"/>
    </location>
</feature>
<gene>
    <name evidence="3" type="ORF">CAPTEDRAFT_227521</name>
</gene>
<dbReference type="EMBL" id="AMQN01001267">
    <property type="status" value="NOT_ANNOTATED_CDS"/>
    <property type="molecule type" value="Genomic_DNA"/>
</dbReference>
<dbReference type="HOGENOM" id="CLU_1042957_0_0_1"/>
<accession>R7UQE3</accession>